<evidence type="ECO:0000313" key="3">
    <source>
        <dbReference type="EMBL" id="GIL46414.1"/>
    </source>
</evidence>
<dbReference type="AlphaFoldDB" id="A0A8J4AW38"/>
<evidence type="ECO:0000313" key="4">
    <source>
        <dbReference type="Proteomes" id="UP000747399"/>
    </source>
</evidence>
<dbReference type="PROSITE" id="PS51718">
    <property type="entry name" value="G_DYNAMIN_2"/>
    <property type="match status" value="1"/>
</dbReference>
<keyword evidence="4" id="KW-1185">Reference proteome</keyword>
<dbReference type="GO" id="GO:0005874">
    <property type="term" value="C:microtubule"/>
    <property type="evidence" value="ECO:0007669"/>
    <property type="project" value="TreeGrafter"/>
</dbReference>
<dbReference type="InterPro" id="IPR001401">
    <property type="entry name" value="Dynamin_GTPase"/>
</dbReference>
<dbReference type="GO" id="GO:0008017">
    <property type="term" value="F:microtubule binding"/>
    <property type="evidence" value="ECO:0007669"/>
    <property type="project" value="TreeGrafter"/>
</dbReference>
<dbReference type="GO" id="GO:0005777">
    <property type="term" value="C:peroxisome"/>
    <property type="evidence" value="ECO:0007669"/>
    <property type="project" value="TreeGrafter"/>
</dbReference>
<gene>
    <name evidence="3" type="ORF">Vafri_3417</name>
</gene>
<protein>
    <recommendedName>
        <fullName evidence="2">Dynamin-type G domain-containing protein</fullName>
    </recommendedName>
</protein>
<feature type="region of interest" description="Disordered" evidence="1">
    <location>
        <begin position="617"/>
        <end position="659"/>
    </location>
</feature>
<dbReference type="InterPro" id="IPR027417">
    <property type="entry name" value="P-loop_NTPase"/>
</dbReference>
<reference evidence="3" key="1">
    <citation type="journal article" date="2021" name="Proc. Natl. Acad. Sci. U.S.A.">
        <title>Three genomes in the algal genus Volvox reveal the fate of a haploid sex-determining region after a transition to homothallism.</title>
        <authorList>
            <person name="Yamamoto K."/>
            <person name="Hamaji T."/>
            <person name="Kawai-Toyooka H."/>
            <person name="Matsuzaki R."/>
            <person name="Takahashi F."/>
            <person name="Nishimura Y."/>
            <person name="Kawachi M."/>
            <person name="Noguchi H."/>
            <person name="Minakuchi Y."/>
            <person name="Umen J.G."/>
            <person name="Toyoda A."/>
            <person name="Nozaki H."/>
        </authorList>
    </citation>
    <scope>NUCLEOTIDE SEQUENCE</scope>
    <source>
        <strain evidence="3">NIES-3780</strain>
    </source>
</reference>
<accession>A0A8J4AW38</accession>
<dbReference type="PANTHER" id="PTHR11566:SF78">
    <property type="entry name" value="DYNAMIN-LIKE PROTEIN ARC5"/>
    <property type="match status" value="1"/>
</dbReference>
<dbReference type="PRINTS" id="PR00195">
    <property type="entry name" value="DYNAMIN"/>
</dbReference>
<dbReference type="CDD" id="cd08771">
    <property type="entry name" value="DLP_1"/>
    <property type="match status" value="1"/>
</dbReference>
<dbReference type="Gene3D" id="3.40.50.300">
    <property type="entry name" value="P-loop containing nucleotide triphosphate hydrolases"/>
    <property type="match status" value="1"/>
</dbReference>
<evidence type="ECO:0000259" key="2">
    <source>
        <dbReference type="PROSITE" id="PS51718"/>
    </source>
</evidence>
<dbReference type="PANTHER" id="PTHR11566">
    <property type="entry name" value="DYNAMIN"/>
    <property type="match status" value="1"/>
</dbReference>
<dbReference type="SMART" id="SM00053">
    <property type="entry name" value="DYNc"/>
    <property type="match status" value="1"/>
</dbReference>
<feature type="region of interest" description="Disordered" evidence="1">
    <location>
        <begin position="873"/>
        <end position="927"/>
    </location>
</feature>
<dbReference type="FunFam" id="3.40.50.300:FF:001281">
    <property type="entry name" value="Dynamin-like protein ARC5"/>
    <property type="match status" value="1"/>
</dbReference>
<dbReference type="Pfam" id="PF00350">
    <property type="entry name" value="Dynamin_N"/>
    <property type="match status" value="1"/>
</dbReference>
<name>A0A8J4AW38_9CHLO</name>
<dbReference type="InterPro" id="IPR045063">
    <property type="entry name" value="Dynamin_N"/>
</dbReference>
<feature type="domain" description="Dynamin-type G" evidence="2">
    <location>
        <begin position="46"/>
        <end position="340"/>
    </location>
</feature>
<dbReference type="GO" id="GO:0005525">
    <property type="term" value="F:GTP binding"/>
    <property type="evidence" value="ECO:0007669"/>
    <property type="project" value="InterPro"/>
</dbReference>
<organism evidence="3 4">
    <name type="scientific">Volvox africanus</name>
    <dbReference type="NCBI Taxonomy" id="51714"/>
    <lineage>
        <taxon>Eukaryota</taxon>
        <taxon>Viridiplantae</taxon>
        <taxon>Chlorophyta</taxon>
        <taxon>core chlorophytes</taxon>
        <taxon>Chlorophyceae</taxon>
        <taxon>CS clade</taxon>
        <taxon>Chlamydomonadales</taxon>
        <taxon>Volvocaceae</taxon>
        <taxon>Volvox</taxon>
    </lineage>
</organism>
<feature type="compositionally biased region" description="Basic and acidic residues" evidence="1">
    <location>
        <begin position="887"/>
        <end position="900"/>
    </location>
</feature>
<evidence type="ECO:0000256" key="1">
    <source>
        <dbReference type="SAM" id="MobiDB-lite"/>
    </source>
</evidence>
<dbReference type="InterPro" id="IPR030381">
    <property type="entry name" value="G_DYNAMIN_dom"/>
</dbReference>
<dbReference type="EMBL" id="BNCO01000003">
    <property type="protein sequence ID" value="GIL46414.1"/>
    <property type="molecule type" value="Genomic_DNA"/>
</dbReference>
<dbReference type="GO" id="GO:0016020">
    <property type="term" value="C:membrane"/>
    <property type="evidence" value="ECO:0007669"/>
    <property type="project" value="TreeGrafter"/>
</dbReference>
<comment type="caution">
    <text evidence="3">The sequence shown here is derived from an EMBL/GenBank/DDBJ whole genome shotgun (WGS) entry which is preliminary data.</text>
</comment>
<sequence>MAGEEGILDVQDQIYDRTSKGLLRGHERLYDAYNELHTLAQSFNKPFDAPAILVVGHQTDGKSALIEALMGFQFNSVGGGTKTRRPIAIHMKYNSSCSTPACFLKLEDGITEQALTLAELQAYIDADNAMLEREQRFASREIVVRMEYKHCPNLTIIDTPGLISPAPGKKNCVLQACAAQVEEIVRNKAQVPEYVILCLEDCSDWSNATTRRLVMQVDPSLSRSVLVSTKFDTRIPQFARGADCEMFLKPSALDDCSMLGDGPFFTSVPSGRVGTGADCVFPTHDAFRERLAEREAADLADLEAKLGRRLSRPERDHIGVGALRRFLEQLLQKRYLDAVPVIVPLLEHEQRATQQRLEAVRRDLLALNPDQLKDKGRAFVDAFLNRLQQLLRGTVAAPADKWGETLAEEHARGGAFASSHGRSLPMQESVPNSSMRLYGGAQFHRAMTEFRLVVGALPCPDLTHEEIVNSCGLDYEGGHDGVNYVRTACVIAVSKATEILEPYIHQLGSRLAHVLRRLLHISLALMQQQHPADGYLGGASAAPAAALTDQFVRRVSTAFHAFLSQVKESCKERCLEDLASTTRYVSWSLHTRNSRNLKQVLGRVRVTSNDAGAITCGGSHPISSVTNPSTNGAKSAAPTPGPASREPSMSGAGHPSSSLSLSDMLETTLWNRNLTGISEDIVRALVAQMFDGIRDHLVQAAELKFNCFFLMPLVDAFPPRLRKEIESAYEEGLDDVFDAASVRSALENRQAELQDELRRVERLQRKFHSIHLTLVHGPSVSCGPTSRAITDLEASVMVSTAASPLQPPVGGRLTPAPAGLARTPELGLKPVNVMFGASPSPAAASGRKIAASAAGAAAIAAGAAQSLAHQARAFAQQQQPTSATLPAERDRGERDAKDKALSLGATTGLEKLAHQQPAVGSVPLAGK</sequence>
<dbReference type="SUPFAM" id="SSF52540">
    <property type="entry name" value="P-loop containing nucleoside triphosphate hydrolases"/>
    <property type="match status" value="1"/>
</dbReference>
<dbReference type="GO" id="GO:0003924">
    <property type="term" value="F:GTPase activity"/>
    <property type="evidence" value="ECO:0007669"/>
    <property type="project" value="InterPro"/>
</dbReference>
<dbReference type="GO" id="GO:0016559">
    <property type="term" value="P:peroxisome fission"/>
    <property type="evidence" value="ECO:0007669"/>
    <property type="project" value="TreeGrafter"/>
</dbReference>
<dbReference type="InterPro" id="IPR022812">
    <property type="entry name" value="Dynamin"/>
</dbReference>
<dbReference type="Proteomes" id="UP000747399">
    <property type="component" value="Unassembled WGS sequence"/>
</dbReference>
<proteinExistence type="predicted"/>
<feature type="compositionally biased region" description="Polar residues" evidence="1">
    <location>
        <begin position="621"/>
        <end position="633"/>
    </location>
</feature>